<dbReference type="EMBL" id="SJPJ01000001">
    <property type="protein sequence ID" value="TWT81544.1"/>
    <property type="molecule type" value="Genomic_DNA"/>
</dbReference>
<reference evidence="1 2" key="1">
    <citation type="submission" date="2019-02" db="EMBL/GenBank/DDBJ databases">
        <title>Deep-cultivation of Planctomycetes and their phenomic and genomic characterization uncovers novel biology.</title>
        <authorList>
            <person name="Wiegand S."/>
            <person name="Jogler M."/>
            <person name="Boedeker C."/>
            <person name="Pinto D."/>
            <person name="Vollmers J."/>
            <person name="Rivas-Marin E."/>
            <person name="Kohn T."/>
            <person name="Peeters S.H."/>
            <person name="Heuer A."/>
            <person name="Rast P."/>
            <person name="Oberbeckmann S."/>
            <person name="Bunk B."/>
            <person name="Jeske O."/>
            <person name="Meyerdierks A."/>
            <person name="Storesund J.E."/>
            <person name="Kallscheuer N."/>
            <person name="Luecker S."/>
            <person name="Lage O.M."/>
            <person name="Pohl T."/>
            <person name="Merkel B.J."/>
            <person name="Hornburger P."/>
            <person name="Mueller R.-W."/>
            <person name="Bruemmer F."/>
            <person name="Labrenz M."/>
            <person name="Spormann A.M."/>
            <person name="Op Den Camp H."/>
            <person name="Overmann J."/>
            <person name="Amann R."/>
            <person name="Jetten M.S.M."/>
            <person name="Mascher T."/>
            <person name="Medema M.H."/>
            <person name="Devos D.P."/>
            <person name="Kaster A.-K."/>
            <person name="Ovreas L."/>
            <person name="Rohde M."/>
            <person name="Galperin M.Y."/>
            <person name="Jogler C."/>
        </authorList>
    </citation>
    <scope>NUCLEOTIDE SEQUENCE [LARGE SCALE GENOMIC DNA]</scope>
    <source>
        <strain evidence="1 2">CA13</strain>
    </source>
</reference>
<proteinExistence type="predicted"/>
<evidence type="ECO:0000313" key="1">
    <source>
        <dbReference type="EMBL" id="TWT81544.1"/>
    </source>
</evidence>
<sequence>MVAWGMPRGNKPQACFFKEPPRFGWLSLHSPNISEHSNKKAGNKYRLHQDSFEVNLRSSGGDAMQLQRQSMPGIRDPLAQERHWRIL</sequence>
<organism evidence="1 2">
    <name type="scientific">Novipirellula herctigrandis</name>
    <dbReference type="NCBI Taxonomy" id="2527986"/>
    <lineage>
        <taxon>Bacteria</taxon>
        <taxon>Pseudomonadati</taxon>
        <taxon>Planctomycetota</taxon>
        <taxon>Planctomycetia</taxon>
        <taxon>Pirellulales</taxon>
        <taxon>Pirellulaceae</taxon>
        <taxon>Novipirellula</taxon>
    </lineage>
</organism>
<dbReference type="AlphaFoldDB" id="A0A5C5Z2P7"/>
<dbReference type="Proteomes" id="UP000315010">
    <property type="component" value="Unassembled WGS sequence"/>
</dbReference>
<accession>A0A5C5Z2P7</accession>
<gene>
    <name evidence="1" type="ORF">CA13_29970</name>
</gene>
<comment type="caution">
    <text evidence="1">The sequence shown here is derived from an EMBL/GenBank/DDBJ whole genome shotgun (WGS) entry which is preliminary data.</text>
</comment>
<keyword evidence="2" id="KW-1185">Reference proteome</keyword>
<name>A0A5C5Z2P7_9BACT</name>
<protein>
    <submittedName>
        <fullName evidence="1">Uncharacterized protein</fullName>
    </submittedName>
</protein>
<evidence type="ECO:0000313" key="2">
    <source>
        <dbReference type="Proteomes" id="UP000315010"/>
    </source>
</evidence>